<organism evidence="1 2">
    <name type="scientific">Pseudorhodoferax aquiterrae</name>
    <dbReference type="NCBI Taxonomy" id="747304"/>
    <lineage>
        <taxon>Bacteria</taxon>
        <taxon>Pseudomonadati</taxon>
        <taxon>Pseudomonadota</taxon>
        <taxon>Betaproteobacteria</taxon>
        <taxon>Burkholderiales</taxon>
        <taxon>Comamonadaceae</taxon>
    </lineage>
</organism>
<dbReference type="EMBL" id="BMYK01000002">
    <property type="protein sequence ID" value="GHC72543.1"/>
    <property type="molecule type" value="Genomic_DNA"/>
</dbReference>
<evidence type="ECO:0000313" key="2">
    <source>
        <dbReference type="Proteomes" id="UP000626210"/>
    </source>
</evidence>
<proteinExistence type="predicted"/>
<name>A0ABQ3FXF4_9BURK</name>
<gene>
    <name evidence="1" type="ORF">GCM10007320_08490</name>
</gene>
<keyword evidence="2" id="KW-1185">Reference proteome</keyword>
<dbReference type="Proteomes" id="UP000626210">
    <property type="component" value="Unassembled WGS sequence"/>
</dbReference>
<accession>A0ABQ3FXF4</accession>
<comment type="caution">
    <text evidence="1">The sequence shown here is derived from an EMBL/GenBank/DDBJ whole genome shotgun (WGS) entry which is preliminary data.</text>
</comment>
<evidence type="ECO:0000313" key="1">
    <source>
        <dbReference type="EMBL" id="GHC72543.1"/>
    </source>
</evidence>
<protein>
    <submittedName>
        <fullName evidence="1">Uncharacterized protein</fullName>
    </submittedName>
</protein>
<reference evidence="2" key="1">
    <citation type="journal article" date="2019" name="Int. J. Syst. Evol. Microbiol.">
        <title>The Global Catalogue of Microorganisms (GCM) 10K type strain sequencing project: providing services to taxonomists for standard genome sequencing and annotation.</title>
        <authorList>
            <consortium name="The Broad Institute Genomics Platform"/>
            <consortium name="The Broad Institute Genome Sequencing Center for Infectious Disease"/>
            <person name="Wu L."/>
            <person name="Ma J."/>
        </authorList>
    </citation>
    <scope>NUCLEOTIDE SEQUENCE [LARGE SCALE GENOMIC DNA]</scope>
    <source>
        <strain evidence="2">KCTC 23314</strain>
    </source>
</reference>
<sequence>MTLAFDSTLSAGLALATTKLAWCELLITNLGATRRFIAKTGNWASGTTFRDYDLTGTMSSVGAAVRNFGVASNARVRLAADITAAPGVARISNAGQTRWVQGSYGVPASTDAEGRPLDANGNVLDFTRSTNPTAEDGDAVNIVINPPAFLPSGTGPAAPLWHSQTPKTVVLESWATGSAGAQQTVTFDDRGPDLVMQHPQLAAALGDVAWWRCSQEITHGTHIFGFHLFRAHAGCSRTGDRPLEQIMVFCRPVDSAPGDWSTYPAFGNSSNAQVYDKNNPRHSTYPAPFKLYYRSDTNVEVGRCELHDGKPVNDKSLAQDQYYDPATGAASSGATGPKWGDAGAVIRPHWNCAQPIIWSSDTPADMPANWFWGVQEDALRPMQGKRPVTFNPLDHLLADSGLQFDHLGMIYSMAPWPRAKSTQPRMEPIDPYCANPNGGTKPFQPWGWGYAYEPGSRGGIDIYPAPGGSRSDRAVLPATITMFLSDREGVRLEGQVPWRTLAWEWCKNYANVAGCFVRNPRTGEGLPKNETLARLWAQRTGYYGSGSDSTNLHRRIEYYGASRSSNKNVKDCRDSTGRNPYGYQLPEGEHHGYTHAGIALMAFRSPVHVVLQRHHYDMQWMARLGARSMAADTETYYGNRPFAWRWCTHLWSWFCAADHPLTYTREQVESGMQTEMEKMHTDLWIPTFQNDDPGLYFQGIKRFGAPMTQGSTRAVAVEVGGNKFFYTGLVAMLMKTTGMWDTMKARSIGCERVLGMVIHSLDKASVDWVLGTQAHYADSASFSGHMICTQDYPSGTTVTSAMMPASWYEVPARLGSNGDISFFREDANPQTEWDAPQHNRAQWPSIHKAVFATDYPNPDLDAAINLFKSFYLDRFATSAALYPTDKGMESYWNCGYRIASMGFVNAPPTP</sequence>
<dbReference type="RefSeq" id="WP_189685716.1">
    <property type="nucleotide sequence ID" value="NZ_BMYK01000002.1"/>
</dbReference>